<keyword evidence="5" id="KW-1185">Reference proteome</keyword>
<dbReference type="AlphaFoldDB" id="A0AAW1QQG5"/>
<proteinExistence type="inferred from homology"/>
<dbReference type="Gene3D" id="3.90.850.10">
    <property type="entry name" value="Fumarylacetoacetase-like, C-terminal domain"/>
    <property type="match status" value="1"/>
</dbReference>
<sequence length="210" mass="22897">MAVLHAPKTLALQVDKLVCLGKQYAEHATELGDAPVEKPVIFNKPGSVAVVVPSQGDTIAVALPADRGVVHHEIEIVLRLRGGAIEAVTLGLDLTLRDVQTKLKKNGHAWEIGKVFPGSAVVGPWIAATDFPDYLQQEFRLEVDGTEKQRGRGRDMMMQPEESLRYIQQHFPLVDNDLVFTGTPAGVGPLLAGQLATLSWGDRLQYSVQF</sequence>
<keyword evidence="2" id="KW-0479">Metal-binding</keyword>
<comment type="similarity">
    <text evidence="1">Belongs to the FAH family.</text>
</comment>
<dbReference type="SUPFAM" id="SSF56529">
    <property type="entry name" value="FAH"/>
    <property type="match status" value="1"/>
</dbReference>
<evidence type="ECO:0000313" key="4">
    <source>
        <dbReference type="EMBL" id="KAK9823781.1"/>
    </source>
</evidence>
<organism evidence="4 5">
    <name type="scientific">[Myrmecia] bisecta</name>
    <dbReference type="NCBI Taxonomy" id="41462"/>
    <lineage>
        <taxon>Eukaryota</taxon>
        <taxon>Viridiplantae</taxon>
        <taxon>Chlorophyta</taxon>
        <taxon>core chlorophytes</taxon>
        <taxon>Trebouxiophyceae</taxon>
        <taxon>Trebouxiales</taxon>
        <taxon>Trebouxiaceae</taxon>
        <taxon>Myrmecia</taxon>
    </lineage>
</organism>
<evidence type="ECO:0000259" key="3">
    <source>
        <dbReference type="Pfam" id="PF01557"/>
    </source>
</evidence>
<dbReference type="PANTHER" id="PTHR11820">
    <property type="entry name" value="ACYLPYRUVASE"/>
    <property type="match status" value="1"/>
</dbReference>
<evidence type="ECO:0000313" key="5">
    <source>
        <dbReference type="Proteomes" id="UP001489004"/>
    </source>
</evidence>
<evidence type="ECO:0000256" key="2">
    <source>
        <dbReference type="ARBA" id="ARBA00022723"/>
    </source>
</evidence>
<dbReference type="GO" id="GO:0046872">
    <property type="term" value="F:metal ion binding"/>
    <property type="evidence" value="ECO:0007669"/>
    <property type="project" value="UniProtKB-KW"/>
</dbReference>
<dbReference type="Proteomes" id="UP001489004">
    <property type="component" value="Unassembled WGS sequence"/>
</dbReference>
<comment type="caution">
    <text evidence="4">The sequence shown here is derived from an EMBL/GenBank/DDBJ whole genome shotgun (WGS) entry which is preliminary data.</text>
</comment>
<dbReference type="InterPro" id="IPR036663">
    <property type="entry name" value="Fumarylacetoacetase_C_sf"/>
</dbReference>
<dbReference type="PANTHER" id="PTHR11820:SF7">
    <property type="entry name" value="ACYLPYRUVASE FAHD1, MITOCHONDRIAL"/>
    <property type="match status" value="1"/>
</dbReference>
<dbReference type="GO" id="GO:0018773">
    <property type="term" value="F:acetylpyruvate hydrolase activity"/>
    <property type="evidence" value="ECO:0007669"/>
    <property type="project" value="TreeGrafter"/>
</dbReference>
<reference evidence="4 5" key="1">
    <citation type="journal article" date="2024" name="Nat. Commun.">
        <title>Phylogenomics reveals the evolutionary origins of lichenization in chlorophyte algae.</title>
        <authorList>
            <person name="Puginier C."/>
            <person name="Libourel C."/>
            <person name="Otte J."/>
            <person name="Skaloud P."/>
            <person name="Haon M."/>
            <person name="Grisel S."/>
            <person name="Petersen M."/>
            <person name="Berrin J.G."/>
            <person name="Delaux P.M."/>
            <person name="Dal Grande F."/>
            <person name="Keller J."/>
        </authorList>
    </citation>
    <scope>NUCLEOTIDE SEQUENCE [LARGE SCALE GENOMIC DNA]</scope>
    <source>
        <strain evidence="4 5">SAG 2043</strain>
    </source>
</reference>
<evidence type="ECO:0000256" key="1">
    <source>
        <dbReference type="ARBA" id="ARBA00010211"/>
    </source>
</evidence>
<dbReference type="EMBL" id="JALJOR010000002">
    <property type="protein sequence ID" value="KAK9823781.1"/>
    <property type="molecule type" value="Genomic_DNA"/>
</dbReference>
<gene>
    <name evidence="4" type="ORF">WJX72_005448</name>
</gene>
<feature type="domain" description="Fumarylacetoacetase-like C-terminal" evidence="3">
    <location>
        <begin position="16"/>
        <end position="208"/>
    </location>
</feature>
<dbReference type="Pfam" id="PF01557">
    <property type="entry name" value="FAA_hydrolase"/>
    <property type="match status" value="1"/>
</dbReference>
<protein>
    <recommendedName>
        <fullName evidence="3">Fumarylacetoacetase-like C-terminal domain-containing protein</fullName>
    </recommendedName>
</protein>
<name>A0AAW1QQG5_9CHLO</name>
<accession>A0AAW1QQG5</accession>
<dbReference type="InterPro" id="IPR011234">
    <property type="entry name" value="Fumarylacetoacetase-like_C"/>
</dbReference>